<evidence type="ECO:0000259" key="17">
    <source>
        <dbReference type="Pfam" id="PF17767"/>
    </source>
</evidence>
<evidence type="ECO:0000256" key="14">
    <source>
        <dbReference type="ARBA" id="ARBA00048668"/>
    </source>
</evidence>
<proteinExistence type="inferred from homology"/>
<keyword evidence="10" id="KW-0479">Metal-binding</keyword>
<evidence type="ECO:0000256" key="11">
    <source>
        <dbReference type="ARBA" id="ARBA00022842"/>
    </source>
</evidence>
<evidence type="ECO:0000256" key="15">
    <source>
        <dbReference type="RuleBase" id="RU365100"/>
    </source>
</evidence>
<dbReference type="FunFam" id="3.20.20.70:FF:000155">
    <property type="entry name" value="Nicotinate phosphoribosyltransferase"/>
    <property type="match status" value="1"/>
</dbReference>
<accession>A0A6B2L1J1</accession>
<comment type="PTM">
    <text evidence="15">Transiently phosphorylated on a His residue during the reaction cycle. Phosphorylation strongly increases the affinity for substrates and increases the rate of nicotinate D-ribonucleotide production. Dephosphorylation regenerates the low-affinity form of the enzyme, leading to product release.</text>
</comment>
<evidence type="ECO:0000256" key="3">
    <source>
        <dbReference type="ARBA" id="ARBA00004952"/>
    </source>
</evidence>
<dbReference type="NCBIfam" id="TIGR01513">
    <property type="entry name" value="NAPRTase_put"/>
    <property type="match status" value="1"/>
</dbReference>
<keyword evidence="7 15" id="KW-0436">Ligase</keyword>
<evidence type="ECO:0000256" key="7">
    <source>
        <dbReference type="ARBA" id="ARBA00022598"/>
    </source>
</evidence>
<reference evidence="19" key="1">
    <citation type="journal article" date="2020" name="J. Eukaryot. Microbiol.">
        <title>De novo Sequencing, Assembly and Annotation of the Transcriptome for the Free-Living Testate Amoeba Arcella intermedia.</title>
        <authorList>
            <person name="Ribeiro G.M."/>
            <person name="Porfirio-Sousa A.L."/>
            <person name="Maurer-Alcala X.X."/>
            <person name="Katz L.A."/>
            <person name="Lahr D.J.G."/>
        </authorList>
    </citation>
    <scope>NUCLEOTIDE SEQUENCE</scope>
</reference>
<evidence type="ECO:0000256" key="8">
    <source>
        <dbReference type="ARBA" id="ARBA00022642"/>
    </source>
</evidence>
<evidence type="ECO:0000256" key="10">
    <source>
        <dbReference type="ARBA" id="ARBA00022723"/>
    </source>
</evidence>
<dbReference type="PIRSF" id="PIRSF000484">
    <property type="entry name" value="NAPRT"/>
    <property type="match status" value="1"/>
</dbReference>
<dbReference type="GO" id="GO:0034355">
    <property type="term" value="P:NAD+ biosynthetic process via the salvage pathway"/>
    <property type="evidence" value="ECO:0007669"/>
    <property type="project" value="TreeGrafter"/>
</dbReference>
<evidence type="ECO:0000259" key="16">
    <source>
        <dbReference type="Pfam" id="PF04095"/>
    </source>
</evidence>
<dbReference type="PANTHER" id="PTHR11098:SF1">
    <property type="entry name" value="NICOTINATE PHOSPHORIBOSYLTRANSFERASE"/>
    <property type="match status" value="1"/>
</dbReference>
<evidence type="ECO:0000313" key="19">
    <source>
        <dbReference type="EMBL" id="NDV30781.1"/>
    </source>
</evidence>
<comment type="cofactor">
    <cofactor evidence="2">
        <name>Mg(2+)</name>
        <dbReference type="ChEBI" id="CHEBI:18420"/>
    </cofactor>
</comment>
<comment type="similarity">
    <text evidence="4 15">Belongs to the NAPRTase family.</text>
</comment>
<comment type="cofactor">
    <cofactor evidence="1">
        <name>Mn(2+)</name>
        <dbReference type="ChEBI" id="CHEBI:29035"/>
    </cofactor>
</comment>
<dbReference type="InterPro" id="IPR041525">
    <property type="entry name" value="N/Namide_PRibTrfase"/>
</dbReference>
<evidence type="ECO:0000256" key="9">
    <source>
        <dbReference type="ARBA" id="ARBA00022679"/>
    </source>
</evidence>
<evidence type="ECO:0000256" key="13">
    <source>
        <dbReference type="ARBA" id="ARBA00023426"/>
    </source>
</evidence>
<keyword evidence="11" id="KW-0460">Magnesium</keyword>
<dbReference type="InterPro" id="IPR013785">
    <property type="entry name" value="Aldolase_TIM"/>
</dbReference>
<dbReference type="Gene3D" id="3.20.140.10">
    <property type="entry name" value="nicotinate phosphoribosyltransferase"/>
    <property type="match status" value="2"/>
</dbReference>
<comment type="catalytic activity">
    <reaction evidence="14 15">
        <text>5-phospho-alpha-D-ribose 1-diphosphate + nicotinate + ATP + H2O = nicotinate beta-D-ribonucleotide + ADP + phosphate + diphosphate</text>
        <dbReference type="Rhea" id="RHEA:36163"/>
        <dbReference type="ChEBI" id="CHEBI:15377"/>
        <dbReference type="ChEBI" id="CHEBI:30616"/>
        <dbReference type="ChEBI" id="CHEBI:32544"/>
        <dbReference type="ChEBI" id="CHEBI:33019"/>
        <dbReference type="ChEBI" id="CHEBI:43474"/>
        <dbReference type="ChEBI" id="CHEBI:57502"/>
        <dbReference type="ChEBI" id="CHEBI:58017"/>
        <dbReference type="ChEBI" id="CHEBI:456216"/>
        <dbReference type="EC" id="6.3.4.21"/>
    </reaction>
</comment>
<feature type="domain" description="Nicotinate/nicotinamide phosphoribosyltransferase" evidence="16">
    <location>
        <begin position="152"/>
        <end position="404"/>
    </location>
</feature>
<dbReference type="GO" id="GO:0004516">
    <property type="term" value="F:nicotinate phosphoribosyltransferase activity"/>
    <property type="evidence" value="ECO:0007669"/>
    <property type="project" value="UniProtKB-UniRule"/>
</dbReference>
<keyword evidence="12" id="KW-0464">Manganese</keyword>
<feature type="domain" description="Nicotinate phosphoribosyltransferase N-terminal" evidence="17">
    <location>
        <begin position="2"/>
        <end position="126"/>
    </location>
</feature>
<dbReference type="GO" id="GO:0016740">
    <property type="term" value="F:transferase activity"/>
    <property type="evidence" value="ECO:0007669"/>
    <property type="project" value="UniProtKB-KW"/>
</dbReference>
<dbReference type="GO" id="GO:0005829">
    <property type="term" value="C:cytosol"/>
    <property type="evidence" value="ECO:0007669"/>
    <property type="project" value="TreeGrafter"/>
</dbReference>
<dbReference type="InterPro" id="IPR006405">
    <property type="entry name" value="Nic_PRibTrfase_pncB"/>
</dbReference>
<dbReference type="PANTHER" id="PTHR11098">
    <property type="entry name" value="NICOTINATE PHOSPHORIBOSYLTRANSFERASE"/>
    <property type="match status" value="1"/>
</dbReference>
<dbReference type="EMBL" id="GIBP01001812">
    <property type="protein sequence ID" value="NDV30781.1"/>
    <property type="molecule type" value="Transcribed_RNA"/>
</dbReference>
<evidence type="ECO:0000256" key="5">
    <source>
        <dbReference type="ARBA" id="ARBA00013236"/>
    </source>
</evidence>
<keyword evidence="9 15" id="KW-0808">Transferase</keyword>
<dbReference type="EC" id="6.3.4.21" evidence="5 15"/>
<keyword evidence="8 15" id="KW-0662">Pyridine nucleotide biosynthesis</keyword>
<dbReference type="InterPro" id="IPR041619">
    <property type="entry name" value="NAPRTase_C"/>
</dbReference>
<evidence type="ECO:0000256" key="2">
    <source>
        <dbReference type="ARBA" id="ARBA00001946"/>
    </source>
</evidence>
<dbReference type="GO" id="GO:0046872">
    <property type="term" value="F:metal ion binding"/>
    <property type="evidence" value="ECO:0007669"/>
    <property type="project" value="UniProtKB-KW"/>
</dbReference>
<keyword evidence="6" id="KW-0597">Phosphoprotein</keyword>
<feature type="domain" description="Nicotinate phosphoribosyltransferase C-terminal" evidence="18">
    <location>
        <begin position="408"/>
        <end position="512"/>
    </location>
</feature>
<sequence length="528" mass="58750">MTDFYQLTMCYAYWKCGKSEQEAVFDLYFRTPPFDGEYTIFCGLEEALKYINAFKFSAADIEFLKTRMKDCEPEFFDYLGKLDCSKVKAYAIREGSVVFPSVPLIRIEGPLAVSQLLETTLLTLVNFSSLVATNAARYRVAADSSSKKGIVLLEFGVRRAQGPDGGMSASRYAYIGGFNGTSNVAAAQSFNISVKGTHAHSFVTSFTGLQELKNFSTILRNKNTGKDEDLARIAMGFREKVNFDEFGKADASNNGEFVSFVAYAVSFPNNFLALVDTYNTMKSGLLNFVVVALALHEFGYKAIGVRLDSGDLAYLSKKSRELFRLAGERFKVDYFEKLKICGSSDLDEEVLYSLNTQGHEIDIFGIGTNLVTCKGTPALGCVYKLVSIGGKPRIKLSNNLKKVTLPGRKEAYRLVGKDGPILDLLIEVGAEPPQVGQLVECRHPFDGTKRCKVKPSAIIPLHQLVWDGKFVGKKYSLNEIREFCLSEMNSLRSDHKYHTKPTPYKVSLSVGLSGIFQNLWLQESPFLF</sequence>
<protein>
    <recommendedName>
        <fullName evidence="5 15">Nicotinate phosphoribosyltransferase</fullName>
        <ecNumber evidence="5 15">6.3.4.21</ecNumber>
    </recommendedName>
</protein>
<evidence type="ECO:0000256" key="4">
    <source>
        <dbReference type="ARBA" id="ARBA00010897"/>
    </source>
</evidence>
<evidence type="ECO:0000256" key="1">
    <source>
        <dbReference type="ARBA" id="ARBA00001936"/>
    </source>
</evidence>
<organism evidence="19">
    <name type="scientific">Arcella intermedia</name>
    <dbReference type="NCBI Taxonomy" id="1963864"/>
    <lineage>
        <taxon>Eukaryota</taxon>
        <taxon>Amoebozoa</taxon>
        <taxon>Tubulinea</taxon>
        <taxon>Elardia</taxon>
        <taxon>Arcellinida</taxon>
        <taxon>Sphaerothecina</taxon>
        <taxon>Arcellidae</taxon>
        <taxon>Arcella</taxon>
    </lineage>
</organism>
<dbReference type="InterPro" id="IPR040727">
    <property type="entry name" value="NAPRTase_N"/>
</dbReference>
<dbReference type="SUPFAM" id="SSF51690">
    <property type="entry name" value="Nicotinate/Quinolinate PRTase C-terminal domain-like"/>
    <property type="match status" value="1"/>
</dbReference>
<dbReference type="InterPro" id="IPR036068">
    <property type="entry name" value="Nicotinate_pribotase-like_C"/>
</dbReference>
<evidence type="ECO:0000256" key="6">
    <source>
        <dbReference type="ARBA" id="ARBA00022553"/>
    </source>
</evidence>
<dbReference type="InterPro" id="IPR007229">
    <property type="entry name" value="Nic_PRibTrfase-Fam"/>
</dbReference>
<dbReference type="Pfam" id="PF04095">
    <property type="entry name" value="NAPRTase"/>
    <property type="match status" value="1"/>
</dbReference>
<dbReference type="Gene3D" id="3.20.20.70">
    <property type="entry name" value="Aldolase class I"/>
    <property type="match status" value="2"/>
</dbReference>
<dbReference type="Pfam" id="PF17956">
    <property type="entry name" value="NAPRTase_C"/>
    <property type="match status" value="1"/>
</dbReference>
<name>A0A6B2L1J1_9EUKA</name>
<evidence type="ECO:0000256" key="12">
    <source>
        <dbReference type="ARBA" id="ARBA00023211"/>
    </source>
</evidence>
<comment type="pathway">
    <text evidence="3 15">Cofactor biosynthesis; NAD(+) biosynthesis; nicotinate D-ribonucleotide from nicotinate: step 1/1.</text>
</comment>
<dbReference type="UniPathway" id="UPA00253">
    <property type="reaction ID" value="UER00457"/>
</dbReference>
<comment type="function">
    <text evidence="13">Catalyzes the first step in the biosynthesis of NAD from nicotinic acid, the ATP-dependent synthesis of beta-nicotinate D-ribonucleotide from nicotinate and 5-phospho-D-ribose 1-phosphate. Helps prevent cellular oxidative stress via its role in NAD biosynthesis.</text>
</comment>
<dbReference type="Pfam" id="PF17767">
    <property type="entry name" value="NAPRTase_N"/>
    <property type="match status" value="1"/>
</dbReference>
<evidence type="ECO:0000259" key="18">
    <source>
        <dbReference type="Pfam" id="PF17956"/>
    </source>
</evidence>
<dbReference type="AlphaFoldDB" id="A0A6B2L1J1"/>
<dbReference type="CDD" id="cd01570">
    <property type="entry name" value="NAPRTase_A"/>
    <property type="match status" value="1"/>
</dbReference>
<dbReference type="SUPFAM" id="SSF54675">
    <property type="entry name" value="Nicotinate/Quinolinate PRTase N-terminal domain-like"/>
    <property type="match status" value="1"/>
</dbReference>